<keyword evidence="7" id="KW-1185">Reference proteome</keyword>
<dbReference type="EC" id="1.8.4.12" evidence="1"/>
<evidence type="ECO:0000256" key="2">
    <source>
        <dbReference type="ARBA" id="ARBA00023002"/>
    </source>
</evidence>
<sequence length="208" mass="23344">MQLERAGDQEPKIKDPPYTPKSTRELARELTPMQFKVTQKEETEPAFRNEYWDNKKDGVYRCIVCGQALFSSDTKYKSGTGWPSFYDPIEKQKVGFKTDNYLFYTRIEVHCSRCNAHLGHVFDDGPRDKTGKRYCMNSAALKFEPKPASKADAPSTETEDGTTDTGEQSADEQAGSEQAEDDQTAGQSATVEDVAARRSSAPSQRVDF</sequence>
<protein>
    <recommendedName>
        <fullName evidence="1">peptide-methionine (R)-S-oxide reductase</fullName>
        <ecNumber evidence="1">1.8.4.12</ecNumber>
    </recommendedName>
</protein>
<dbReference type="Pfam" id="PF01641">
    <property type="entry name" value="SelR"/>
    <property type="match status" value="1"/>
</dbReference>
<reference evidence="6 7" key="1">
    <citation type="submission" date="2019-08" db="EMBL/GenBank/DDBJ databases">
        <authorList>
            <person name="Dhanesh K."/>
            <person name="Kumar G."/>
            <person name="Sasikala C."/>
            <person name="Venkata Ramana C."/>
        </authorList>
    </citation>
    <scope>NUCLEOTIDE SEQUENCE [LARGE SCALE GENOMIC DNA]</scope>
    <source>
        <strain evidence="6 7">JC645</strain>
    </source>
</reference>
<dbReference type="AlphaFoldDB" id="A0A5M6DC34"/>
<dbReference type="NCBIfam" id="TIGR00357">
    <property type="entry name" value="peptide-methionine (R)-S-oxide reductase MsrB"/>
    <property type="match status" value="1"/>
</dbReference>
<name>A0A5M6DC34_9BACT</name>
<dbReference type="GO" id="GO:0005737">
    <property type="term" value="C:cytoplasm"/>
    <property type="evidence" value="ECO:0007669"/>
    <property type="project" value="TreeGrafter"/>
</dbReference>
<evidence type="ECO:0000313" key="7">
    <source>
        <dbReference type="Proteomes" id="UP000324479"/>
    </source>
</evidence>
<feature type="region of interest" description="Disordered" evidence="4">
    <location>
        <begin position="145"/>
        <end position="208"/>
    </location>
</feature>
<dbReference type="InterPro" id="IPR028427">
    <property type="entry name" value="Met_Sox_Rdtase_MsrB"/>
</dbReference>
<dbReference type="InterPro" id="IPR002579">
    <property type="entry name" value="Met_Sox_Rdtase_MsrB_dom"/>
</dbReference>
<comment type="catalytic activity">
    <reaction evidence="3">
        <text>L-methionyl-[protein] + [thioredoxin]-disulfide + H2O = L-methionyl-(R)-S-oxide-[protein] + [thioredoxin]-dithiol</text>
        <dbReference type="Rhea" id="RHEA:24164"/>
        <dbReference type="Rhea" id="RHEA-COMP:10698"/>
        <dbReference type="Rhea" id="RHEA-COMP:10700"/>
        <dbReference type="Rhea" id="RHEA-COMP:12313"/>
        <dbReference type="Rhea" id="RHEA-COMP:12314"/>
        <dbReference type="ChEBI" id="CHEBI:15377"/>
        <dbReference type="ChEBI" id="CHEBI:16044"/>
        <dbReference type="ChEBI" id="CHEBI:29950"/>
        <dbReference type="ChEBI" id="CHEBI:45764"/>
        <dbReference type="ChEBI" id="CHEBI:50058"/>
        <dbReference type="EC" id="1.8.4.12"/>
    </reaction>
</comment>
<dbReference type="PANTHER" id="PTHR10173">
    <property type="entry name" value="METHIONINE SULFOXIDE REDUCTASE"/>
    <property type="match status" value="1"/>
</dbReference>
<feature type="compositionally biased region" description="Basic and acidic residues" evidence="4">
    <location>
        <begin position="1"/>
        <end position="15"/>
    </location>
</feature>
<dbReference type="InterPro" id="IPR011057">
    <property type="entry name" value="Mss4-like_sf"/>
</dbReference>
<dbReference type="FunFam" id="2.170.150.20:FF:000003">
    <property type="entry name" value="Peptide methionine sulfoxide reductase MsrB"/>
    <property type="match status" value="1"/>
</dbReference>
<feature type="region of interest" description="Disordered" evidence="4">
    <location>
        <begin position="1"/>
        <end position="25"/>
    </location>
</feature>
<feature type="domain" description="MsrB" evidence="5">
    <location>
        <begin position="23"/>
        <end position="146"/>
    </location>
</feature>
<dbReference type="GO" id="GO:0006979">
    <property type="term" value="P:response to oxidative stress"/>
    <property type="evidence" value="ECO:0007669"/>
    <property type="project" value="InterPro"/>
</dbReference>
<accession>A0A5M6DC34</accession>
<evidence type="ECO:0000259" key="5">
    <source>
        <dbReference type="PROSITE" id="PS51790"/>
    </source>
</evidence>
<evidence type="ECO:0000256" key="1">
    <source>
        <dbReference type="ARBA" id="ARBA00012499"/>
    </source>
</evidence>
<dbReference type="SUPFAM" id="SSF51316">
    <property type="entry name" value="Mss4-like"/>
    <property type="match status" value="1"/>
</dbReference>
<dbReference type="PROSITE" id="PS51790">
    <property type="entry name" value="MSRB"/>
    <property type="match status" value="1"/>
</dbReference>
<evidence type="ECO:0000313" key="6">
    <source>
        <dbReference type="EMBL" id="KAA5543882.1"/>
    </source>
</evidence>
<evidence type="ECO:0000256" key="4">
    <source>
        <dbReference type="SAM" id="MobiDB-lite"/>
    </source>
</evidence>
<dbReference type="EMBL" id="VWOX01000005">
    <property type="protein sequence ID" value="KAA5543882.1"/>
    <property type="molecule type" value="Genomic_DNA"/>
</dbReference>
<dbReference type="Proteomes" id="UP000324479">
    <property type="component" value="Unassembled WGS sequence"/>
</dbReference>
<proteinExistence type="predicted"/>
<dbReference type="Gene3D" id="2.170.150.20">
    <property type="entry name" value="Peptide methionine sulfoxide reductase"/>
    <property type="match status" value="1"/>
</dbReference>
<dbReference type="GO" id="GO:0033743">
    <property type="term" value="F:peptide-methionine (R)-S-oxide reductase activity"/>
    <property type="evidence" value="ECO:0007669"/>
    <property type="project" value="UniProtKB-EC"/>
</dbReference>
<dbReference type="PANTHER" id="PTHR10173:SF52">
    <property type="entry name" value="METHIONINE-R-SULFOXIDE REDUCTASE B1"/>
    <property type="match status" value="1"/>
</dbReference>
<dbReference type="GO" id="GO:0030091">
    <property type="term" value="P:protein repair"/>
    <property type="evidence" value="ECO:0007669"/>
    <property type="project" value="InterPro"/>
</dbReference>
<comment type="caution">
    <text evidence="6">The sequence shown here is derived from an EMBL/GenBank/DDBJ whole genome shotgun (WGS) entry which is preliminary data.</text>
</comment>
<organism evidence="6 7">
    <name type="scientific">Roseiconus nitratireducens</name>
    <dbReference type="NCBI Taxonomy" id="2605748"/>
    <lineage>
        <taxon>Bacteria</taxon>
        <taxon>Pseudomonadati</taxon>
        <taxon>Planctomycetota</taxon>
        <taxon>Planctomycetia</taxon>
        <taxon>Pirellulales</taxon>
        <taxon>Pirellulaceae</taxon>
        <taxon>Roseiconus</taxon>
    </lineage>
</organism>
<evidence type="ECO:0000256" key="3">
    <source>
        <dbReference type="ARBA" id="ARBA00048488"/>
    </source>
</evidence>
<keyword evidence="2 6" id="KW-0560">Oxidoreductase</keyword>
<gene>
    <name evidence="6" type="primary">msrB</name>
    <name evidence="6" type="ORF">FYK55_10435</name>
</gene>